<evidence type="ECO:0000313" key="2">
    <source>
        <dbReference type="EMBL" id="RYC81008.1"/>
    </source>
</evidence>
<evidence type="ECO:0000313" key="3">
    <source>
        <dbReference type="Proteomes" id="UP000290540"/>
    </source>
</evidence>
<dbReference type="AlphaFoldDB" id="A0A4Q2V899"/>
<dbReference type="GO" id="GO:0016491">
    <property type="term" value="F:oxidoreductase activity"/>
    <property type="evidence" value="ECO:0007669"/>
    <property type="project" value="InterPro"/>
</dbReference>
<protein>
    <submittedName>
        <fullName evidence="2">Uncharacterized protein</fullName>
    </submittedName>
</protein>
<accession>A0A4Q2V899</accession>
<name>A0A4Q2V899_FUSOX</name>
<sequence>MLTDVRGHEELFSLDKDGFEWLNHTSSQDILEPSFDVYSYMKEMSTFLRQHFEVQEVYIYDYVRRSHDQTDRKAGYSDVTRRIHCDQTPRSAIGRIKLHMGDRADKLLESRCRIISVWRPLVPVIEGYPLTACTFTSTRSSDMVPIDVVYPHYAEESYEIHHSLLHQWFYKSAMTPQDIMLIKLFDNKLEDDTAFYAPHGSWRDPNAKKDAPVRRSIELRCMLFG</sequence>
<organism evidence="2 3">
    <name type="scientific">Fusarium oxysporum f. sp. narcissi</name>
    <dbReference type="NCBI Taxonomy" id="451672"/>
    <lineage>
        <taxon>Eukaryota</taxon>
        <taxon>Fungi</taxon>
        <taxon>Dikarya</taxon>
        <taxon>Ascomycota</taxon>
        <taxon>Pezizomycotina</taxon>
        <taxon>Sordariomycetes</taxon>
        <taxon>Hypocreomycetidae</taxon>
        <taxon>Hypocreales</taxon>
        <taxon>Nectriaceae</taxon>
        <taxon>Fusarium</taxon>
        <taxon>Fusarium oxysporum species complex</taxon>
    </lineage>
</organism>
<dbReference type="Proteomes" id="UP000290540">
    <property type="component" value="Unassembled WGS sequence"/>
</dbReference>
<dbReference type="InterPro" id="IPR044053">
    <property type="entry name" value="AsaB-like"/>
</dbReference>
<dbReference type="EMBL" id="MQTW01000288">
    <property type="protein sequence ID" value="RYC81008.1"/>
    <property type="molecule type" value="Genomic_DNA"/>
</dbReference>
<dbReference type="PANTHER" id="PTHR34598:SF3">
    <property type="entry name" value="OXIDOREDUCTASE AN1597"/>
    <property type="match status" value="1"/>
</dbReference>
<proteinExistence type="inferred from homology"/>
<reference evidence="2 3" key="1">
    <citation type="submission" date="2016-12" db="EMBL/GenBank/DDBJ databases">
        <title>Draft genome sequence of Fusarium oxysporum causing rot on Narcissus.</title>
        <authorList>
            <person name="Armitage A.D."/>
            <person name="Taylor A."/>
            <person name="Clarkson J.P."/>
            <person name="Harrison R.J."/>
            <person name="Jackson A.C."/>
        </authorList>
    </citation>
    <scope>NUCLEOTIDE SEQUENCE [LARGE SCALE GENOMIC DNA]</scope>
    <source>
        <strain evidence="2 3">N139</strain>
    </source>
</reference>
<comment type="similarity">
    <text evidence="1">Belongs to the asaB hydroxylase/desaturase family.</text>
</comment>
<gene>
    <name evidence="2" type="ORF">BFJ63_vAg16102</name>
</gene>
<dbReference type="NCBIfam" id="NF041278">
    <property type="entry name" value="CmcJ_NvfI_EfuI"/>
    <property type="match status" value="1"/>
</dbReference>
<dbReference type="PANTHER" id="PTHR34598">
    <property type="entry name" value="BLL6449 PROTEIN"/>
    <property type="match status" value="1"/>
</dbReference>
<evidence type="ECO:0000256" key="1">
    <source>
        <dbReference type="ARBA" id="ARBA00023604"/>
    </source>
</evidence>
<comment type="caution">
    <text evidence="2">The sequence shown here is derived from an EMBL/GenBank/DDBJ whole genome shotgun (WGS) entry which is preliminary data.</text>
</comment>